<dbReference type="HAMAP" id="MF_01321">
    <property type="entry name" value="RNApol_bact_RpoB"/>
    <property type="match status" value="1"/>
</dbReference>
<comment type="catalytic activity">
    <reaction evidence="5 6 8">
        <text>RNA(n) + a ribonucleoside 5'-triphosphate = RNA(n+1) + diphosphate</text>
        <dbReference type="Rhea" id="RHEA:21248"/>
        <dbReference type="Rhea" id="RHEA-COMP:14527"/>
        <dbReference type="Rhea" id="RHEA-COMP:17342"/>
        <dbReference type="ChEBI" id="CHEBI:33019"/>
        <dbReference type="ChEBI" id="CHEBI:61557"/>
        <dbReference type="ChEBI" id="CHEBI:140395"/>
        <dbReference type="EC" id="2.7.7.6"/>
    </reaction>
</comment>
<evidence type="ECO:0000256" key="8">
    <source>
        <dbReference type="RuleBase" id="RU363031"/>
    </source>
</evidence>
<feature type="domain" description="DNA-directed RNA polymerase subunit 2 hybrid-binding" evidence="10">
    <location>
        <begin position="702"/>
        <end position="1234"/>
    </location>
</feature>
<dbReference type="InterPro" id="IPR007121">
    <property type="entry name" value="RNA_pol_bsu_CS"/>
</dbReference>
<evidence type="ECO:0000256" key="1">
    <source>
        <dbReference type="ARBA" id="ARBA00022478"/>
    </source>
</evidence>
<dbReference type="InterPro" id="IPR015712">
    <property type="entry name" value="DNA-dir_RNA_pol_su2"/>
</dbReference>
<dbReference type="SUPFAM" id="SSF64484">
    <property type="entry name" value="beta and beta-prime subunits of DNA dependent RNA-polymerase"/>
    <property type="match status" value="2"/>
</dbReference>
<feature type="domain" description="RNA polymerase Rpb2" evidence="14">
    <location>
        <begin position="462"/>
        <end position="530"/>
    </location>
</feature>
<dbReference type="Gene3D" id="3.90.1110.10">
    <property type="entry name" value="RNA polymerase Rpb2, domain 2"/>
    <property type="match status" value="1"/>
</dbReference>
<organism evidence="16 17">
    <name type="scientific">Veillonella absiana</name>
    <dbReference type="NCBI Taxonomy" id="3079305"/>
    <lineage>
        <taxon>Bacteria</taxon>
        <taxon>Bacillati</taxon>
        <taxon>Bacillota</taxon>
        <taxon>Negativicutes</taxon>
        <taxon>Veillonellales</taxon>
        <taxon>Veillonellaceae</taxon>
        <taxon>Veillonella</taxon>
    </lineage>
</organism>
<keyword evidence="9" id="KW-0175">Coiled coil</keyword>
<dbReference type="GO" id="GO:0003899">
    <property type="term" value="F:DNA-directed RNA polymerase activity"/>
    <property type="evidence" value="ECO:0007669"/>
    <property type="project" value="UniProtKB-EC"/>
</dbReference>
<dbReference type="Gene3D" id="2.40.270.10">
    <property type="entry name" value="DNA-directed RNA polymerase, subunit 2, domain 6"/>
    <property type="match status" value="1"/>
</dbReference>
<dbReference type="InterPro" id="IPR010243">
    <property type="entry name" value="RNA_pol_bsu_bac"/>
</dbReference>
<dbReference type="Pfam" id="PF10385">
    <property type="entry name" value="RNA_pol_Rpb2_45"/>
    <property type="match status" value="1"/>
</dbReference>
<dbReference type="Gene3D" id="2.40.50.150">
    <property type="match status" value="1"/>
</dbReference>
<dbReference type="Pfam" id="PF04561">
    <property type="entry name" value="RNA_pol_Rpb2_2"/>
    <property type="match status" value="2"/>
</dbReference>
<evidence type="ECO:0000256" key="3">
    <source>
        <dbReference type="ARBA" id="ARBA00022695"/>
    </source>
</evidence>
<gene>
    <name evidence="6 16" type="primary">rpoB</name>
    <name evidence="16" type="ORF">RVY80_09815</name>
</gene>
<dbReference type="InterPro" id="IPR037034">
    <property type="entry name" value="RNA_pol_Rpb2_2_sf"/>
</dbReference>
<keyword evidence="1 6" id="KW-0240">DNA-directed RNA polymerase</keyword>
<comment type="function">
    <text evidence="6 8">DNA-dependent RNA polymerase catalyzes the transcription of DNA into RNA using the four ribonucleoside triphosphates as substrates.</text>
</comment>
<dbReference type="Pfam" id="PF04563">
    <property type="entry name" value="RNA_pol_Rpb2_1"/>
    <property type="match status" value="1"/>
</dbReference>
<evidence type="ECO:0000259" key="15">
    <source>
        <dbReference type="Pfam" id="PF10385"/>
    </source>
</evidence>
<comment type="subunit">
    <text evidence="6 8">The RNAP catalytic core consists of 2 alpha, 1 beta, 1 beta' and 1 omega subunit. When a sigma factor is associated with the core the holoenzyme is formed, which can initiate transcription.</text>
</comment>
<feature type="domain" description="RNA polymerase Rpb2" evidence="11">
    <location>
        <begin position="1236"/>
        <end position="1311"/>
    </location>
</feature>
<dbReference type="RefSeq" id="WP_317330474.1">
    <property type="nucleotide sequence ID" value="NZ_JAWJZA010000023.1"/>
</dbReference>
<keyword evidence="2 6" id="KW-0808">Transferase</keyword>
<dbReference type="InterPro" id="IPR042107">
    <property type="entry name" value="DNA-dir_RNA_pol_bsu_ext_1_sf"/>
</dbReference>
<evidence type="ECO:0000259" key="10">
    <source>
        <dbReference type="Pfam" id="PF00562"/>
    </source>
</evidence>
<name>A0ABU3ZB06_9FIRM</name>
<protein>
    <recommendedName>
        <fullName evidence="6 8">DNA-directed RNA polymerase subunit beta</fullName>
        <shortName evidence="6">RNAP subunit beta</shortName>
        <ecNumber evidence="6 8">2.7.7.6</ecNumber>
    </recommendedName>
    <alternativeName>
        <fullName evidence="6">RNA polymerase subunit beta</fullName>
    </alternativeName>
    <alternativeName>
        <fullName evidence="6">Transcriptase subunit beta</fullName>
    </alternativeName>
</protein>
<comment type="caution">
    <text evidence="16">The sequence shown here is derived from an EMBL/GenBank/DDBJ whole genome shotgun (WGS) entry which is preliminary data.</text>
</comment>
<evidence type="ECO:0000259" key="11">
    <source>
        <dbReference type="Pfam" id="PF04560"/>
    </source>
</evidence>
<dbReference type="Pfam" id="PF04565">
    <property type="entry name" value="RNA_pol_Rpb2_3"/>
    <property type="match status" value="1"/>
</dbReference>
<dbReference type="EMBL" id="JAWJZB010000013">
    <property type="protein sequence ID" value="MDV5089114.1"/>
    <property type="molecule type" value="Genomic_DNA"/>
</dbReference>
<dbReference type="NCBIfam" id="TIGR02013">
    <property type="entry name" value="rpoB"/>
    <property type="match status" value="1"/>
</dbReference>
<evidence type="ECO:0000313" key="16">
    <source>
        <dbReference type="EMBL" id="MDV5089114.1"/>
    </source>
</evidence>
<feature type="domain" description="RNA polymerase beta subunit protrusion" evidence="13">
    <location>
        <begin position="27"/>
        <end position="447"/>
    </location>
</feature>
<accession>A0ABU3ZB06</accession>
<evidence type="ECO:0000259" key="12">
    <source>
        <dbReference type="Pfam" id="PF04561"/>
    </source>
</evidence>
<dbReference type="InterPro" id="IPR007120">
    <property type="entry name" value="DNA-dir_RNAP_su2_dom"/>
</dbReference>
<evidence type="ECO:0000256" key="6">
    <source>
        <dbReference type="HAMAP-Rule" id="MF_01321"/>
    </source>
</evidence>
<dbReference type="InterPro" id="IPR007641">
    <property type="entry name" value="RNA_pol_Rpb2_7"/>
</dbReference>
<evidence type="ECO:0000256" key="4">
    <source>
        <dbReference type="ARBA" id="ARBA00023163"/>
    </source>
</evidence>
<keyword evidence="4 6" id="KW-0804">Transcription</keyword>
<dbReference type="PANTHER" id="PTHR20856">
    <property type="entry name" value="DNA-DIRECTED RNA POLYMERASE I SUBUNIT 2"/>
    <property type="match status" value="1"/>
</dbReference>
<evidence type="ECO:0000256" key="9">
    <source>
        <dbReference type="SAM" id="Coils"/>
    </source>
</evidence>
<sequence length="1388" mass="155251">MFKPEQVGKRTRYTYAKINEVIKMPHLLDIQRKSYEWFLESGLQNIFDDISPIKDNSGNLVLSFEGFRLGEPKYDINECKNRDATYAAPLRVNIRLQNNDPENMDIKEQEVFMGDFPLMTDTGTFIINGAERVIVSQLVRSPGVYYGKEIDTMGNRLYDSTVIPNRGAWIELETDASEIVAVRIDRNRKLPVTVLVRALGWDTNESILDLFWNGQTDEDGLPIYDERLVRTLEKDATTSAEEALVEIYKKLRPGEPPTVESARNLFDNLFFDPRRYDLARVGRYKLNKKLGWKQRMLGQTLAQPIVDAETGELVLDAGVTVNEDQLQIVEDSKVFAGEGFAEFYIVNNEGTESKVICNNINLPFEHRTVTREDMIANVSYLLNLMDSVGHTDDIDHLGNRRLRCVGELLQNQFRIGLTRMERVVRERMTIQETESITPQALINIRPVVAAIKEFFGSSQLSQFMDQTNPLAELTHKRRLSALGPGGLSRERAGFEVRDVHHSHYGRMCPIETPEGPNIGLINSLSNYAKVNEFGFIEAPYRRVEKIYGEGADANKVIKVRVSDNVVYMTADEEESMTIAQANSRLDEEGYFASEHIACRRGHDVLEVTPDKVDYMDVSPKEVVSIGTAMIPFLENDDANRALMGANMQRQAVPLLRAQAPLVGTGMEYTAATDSGVCVLAKESGKVVRCWGNEIHVLRDSDGRVDQYKLNKFLRSNQSTCFNQKPIVNRGDHVVKGQVLADGPATDGGELALGYNVLVAFMPWEGYNYEDAILLSEDLCKEDIYTSIHIEEYECDARDTKLGAEEITRELPNTGDDTLKNLDADGIICIGAEVKPGDILVGKATPKGETELTPEERLLRAIFGDKEREVRDTSLRVPHGESGKIVDVKVFTRENGDELQPGVNKLVRVYIAQKRKIHEGDKMAGRHGNKGVVSRVMRKEDMPFLPDGTPVQIVLNPLGVPSRMNIGQVLETHLGWAVQGLGMKIKETDLHIKSVLKEAKTDDAYWNQIAKIKDLYAEIDVLQAKAATDVTTAHFDIDEKVGALKEEILDLVKAAAEKQLEALGGQARFDELKAIENKYHALHIEYFDNEEDAPEMEPELVEELAALRKVETTLNNIEQARVKRVEIRKELEGLGYDFDQYGMPKPDVAGIHIATPVFDGAHEADVFETLDIAGRSDDGKTVLYDGRTGEPMDNRVTVGYVYMLKLHHLVDDKIHARSTGPYSLVTQQPLGGKAQFGGQRFGEMEVWALEAYGAAYTLQELLTVKSDDVVGRVKAYEKIVKGENIPEPGVPESFKVLLKELQSIGLDVKILNEDQEEVVIKELDDEDEVVDVEGGIEEVMGGESITTDAEAADANVVDLEEPEVVNAGEEDDVLSELAFPMGLSSQDED</sequence>
<keyword evidence="3 6" id="KW-0548">Nucleotidyltransferase</keyword>
<dbReference type="Gene3D" id="2.30.150.10">
    <property type="entry name" value="DNA-directed RNA polymerase, beta subunit, external 1 domain"/>
    <property type="match status" value="1"/>
</dbReference>
<feature type="coiled-coil region" evidence="9">
    <location>
        <begin position="1099"/>
        <end position="1129"/>
    </location>
</feature>
<evidence type="ECO:0000256" key="7">
    <source>
        <dbReference type="RuleBase" id="RU000434"/>
    </source>
</evidence>
<dbReference type="InterPro" id="IPR007644">
    <property type="entry name" value="RNA_pol_bsu_protrusion"/>
</dbReference>
<evidence type="ECO:0000256" key="5">
    <source>
        <dbReference type="ARBA" id="ARBA00048552"/>
    </source>
</evidence>
<dbReference type="Gene3D" id="3.90.1800.10">
    <property type="entry name" value="RNA polymerase alpha subunit dimerisation domain"/>
    <property type="match status" value="1"/>
</dbReference>
<dbReference type="InterPro" id="IPR007645">
    <property type="entry name" value="RNA_pol_Rpb2_3"/>
</dbReference>
<dbReference type="InterPro" id="IPR007642">
    <property type="entry name" value="RNA_pol_Rpb2_2"/>
</dbReference>
<dbReference type="PROSITE" id="PS01166">
    <property type="entry name" value="RNA_POL_BETA"/>
    <property type="match status" value="1"/>
</dbReference>
<dbReference type="InterPro" id="IPR014724">
    <property type="entry name" value="RNA_pol_RPB2_OB-fold"/>
</dbReference>
<dbReference type="EC" id="2.7.7.6" evidence="6 8"/>
<evidence type="ECO:0000256" key="2">
    <source>
        <dbReference type="ARBA" id="ARBA00022679"/>
    </source>
</evidence>
<feature type="domain" description="RNA polymerase Rpb2" evidence="12">
    <location>
        <begin position="361"/>
        <end position="403"/>
    </location>
</feature>
<proteinExistence type="inferred from homology"/>
<dbReference type="CDD" id="cd00653">
    <property type="entry name" value="RNA_pol_B_RPB2"/>
    <property type="match status" value="1"/>
</dbReference>
<comment type="similarity">
    <text evidence="6 7">Belongs to the RNA polymerase beta chain family.</text>
</comment>
<evidence type="ECO:0000313" key="17">
    <source>
        <dbReference type="Proteomes" id="UP001272515"/>
    </source>
</evidence>
<dbReference type="Gene3D" id="3.90.1100.10">
    <property type="match status" value="1"/>
</dbReference>
<dbReference type="Pfam" id="PF00562">
    <property type="entry name" value="RNA_pol_Rpb2_6"/>
    <property type="match status" value="1"/>
</dbReference>
<keyword evidence="17" id="KW-1185">Reference proteome</keyword>
<reference evidence="16 17" key="1">
    <citation type="submission" date="2023-10" db="EMBL/GenBank/DDBJ databases">
        <title>Veillonella sp. nov., isolated from a pig farm feces dump.</title>
        <authorList>
            <person name="Chang Y.-H."/>
        </authorList>
    </citation>
    <scope>NUCLEOTIDE SEQUENCE [LARGE SCALE GENOMIC DNA]</scope>
    <source>
        <strain evidence="16 17">YH-vei2233</strain>
    </source>
</reference>
<evidence type="ECO:0000259" key="13">
    <source>
        <dbReference type="Pfam" id="PF04563"/>
    </source>
</evidence>
<dbReference type="Gene3D" id="2.40.50.100">
    <property type="match status" value="1"/>
</dbReference>
<dbReference type="NCBIfam" id="NF001616">
    <property type="entry name" value="PRK00405.1"/>
    <property type="match status" value="1"/>
</dbReference>
<evidence type="ECO:0000259" key="14">
    <source>
        <dbReference type="Pfam" id="PF04565"/>
    </source>
</evidence>
<dbReference type="Pfam" id="PF04560">
    <property type="entry name" value="RNA_pol_Rpb2_7"/>
    <property type="match status" value="1"/>
</dbReference>
<dbReference type="InterPro" id="IPR019462">
    <property type="entry name" value="DNA-dir_RNA_pol_bsu_external_1"/>
</dbReference>
<feature type="domain" description="DNA-directed RNA polymerase beta subunit external 1" evidence="15">
    <location>
        <begin position="555"/>
        <end position="618"/>
    </location>
</feature>
<dbReference type="Proteomes" id="UP001272515">
    <property type="component" value="Unassembled WGS sequence"/>
</dbReference>
<dbReference type="GO" id="GO:0000428">
    <property type="term" value="C:DNA-directed RNA polymerase complex"/>
    <property type="evidence" value="ECO:0007669"/>
    <property type="project" value="UniProtKB-KW"/>
</dbReference>
<dbReference type="InterPro" id="IPR037033">
    <property type="entry name" value="DNA-dir_RNAP_su2_hyb_sf"/>
</dbReference>
<feature type="domain" description="RNA polymerase Rpb2" evidence="12">
    <location>
        <begin position="140"/>
        <end position="294"/>
    </location>
</feature>